<dbReference type="PANTHER" id="PTHR12570:SF92">
    <property type="entry name" value="SPICHTHYIN, ISOFORM B"/>
    <property type="match status" value="1"/>
</dbReference>
<evidence type="ECO:0000256" key="2">
    <source>
        <dbReference type="ARBA" id="ARBA00007230"/>
    </source>
</evidence>
<sequence>MESSTKTLNITVYSRTEFYIRITLCFKFFRIYWIQLNKKGCLRASAGGFGYLKDWMWWLGFLTMGVGEAANFVAYAFAPASLVTPLGALSVLVSAVLASKFLKETMTLVGKLGCLLCILGSTVMIIHSPKEQQMESVDELITKLQQPEFINYIILVITIVTIIFFYFGPRYGHRYVAVYVILCSAVGSLSVMACKGLGLAIKDSLSETSLNQPPNPWILVGLLLTVIVCICIQMTYLNKVLDIFSTNVVTPIYYVLFTSLVIVASAILFKEWKRMDEMDIALLLS</sequence>
<dbReference type="GO" id="GO:0015095">
    <property type="term" value="F:magnesium ion transmembrane transporter activity"/>
    <property type="evidence" value="ECO:0007669"/>
    <property type="project" value="InterPro"/>
</dbReference>
<dbReference type="Proteomes" id="UP001162162">
    <property type="component" value="Unassembled WGS sequence"/>
</dbReference>
<comment type="caution">
    <text evidence="7">The sequence shown here is derived from an EMBL/GenBank/DDBJ whole genome shotgun (WGS) entry which is preliminary data.</text>
</comment>
<feature type="transmembrane region" description="Helical" evidence="6">
    <location>
        <begin position="82"/>
        <end position="102"/>
    </location>
</feature>
<evidence type="ECO:0000256" key="3">
    <source>
        <dbReference type="ARBA" id="ARBA00022692"/>
    </source>
</evidence>
<evidence type="ECO:0000256" key="5">
    <source>
        <dbReference type="ARBA" id="ARBA00023136"/>
    </source>
</evidence>
<evidence type="ECO:0000313" key="7">
    <source>
        <dbReference type="EMBL" id="KAJ8937429.1"/>
    </source>
</evidence>
<feature type="transmembrane region" description="Helical" evidence="6">
    <location>
        <begin position="149"/>
        <end position="169"/>
    </location>
</feature>
<name>A0AAV8XHB5_9CUCU</name>
<dbReference type="InterPro" id="IPR008521">
    <property type="entry name" value="Mg_trans_NIPA"/>
</dbReference>
<comment type="subcellular location">
    <subcellularLocation>
        <location evidence="1">Membrane</location>
        <topology evidence="1">Multi-pass membrane protein</topology>
    </subcellularLocation>
</comment>
<keyword evidence="3 6" id="KW-0812">Transmembrane</keyword>
<accession>A0AAV8XHB5</accession>
<evidence type="ECO:0000256" key="1">
    <source>
        <dbReference type="ARBA" id="ARBA00004141"/>
    </source>
</evidence>
<keyword evidence="4 6" id="KW-1133">Transmembrane helix</keyword>
<proteinExistence type="inferred from homology"/>
<keyword evidence="5 6" id="KW-0472">Membrane</keyword>
<comment type="similarity">
    <text evidence="2">Belongs to the NIPA family.</text>
</comment>
<evidence type="ECO:0000256" key="6">
    <source>
        <dbReference type="SAM" id="Phobius"/>
    </source>
</evidence>
<keyword evidence="8" id="KW-1185">Reference proteome</keyword>
<evidence type="ECO:0000256" key="4">
    <source>
        <dbReference type="ARBA" id="ARBA00022989"/>
    </source>
</evidence>
<gene>
    <name evidence="7" type="ORF">NQ318_000098</name>
</gene>
<evidence type="ECO:0008006" key="9">
    <source>
        <dbReference type="Google" id="ProtNLM"/>
    </source>
</evidence>
<dbReference type="Gene3D" id="1.10.3730.20">
    <property type="match status" value="1"/>
</dbReference>
<organism evidence="7 8">
    <name type="scientific">Aromia moschata</name>
    <dbReference type="NCBI Taxonomy" id="1265417"/>
    <lineage>
        <taxon>Eukaryota</taxon>
        <taxon>Metazoa</taxon>
        <taxon>Ecdysozoa</taxon>
        <taxon>Arthropoda</taxon>
        <taxon>Hexapoda</taxon>
        <taxon>Insecta</taxon>
        <taxon>Pterygota</taxon>
        <taxon>Neoptera</taxon>
        <taxon>Endopterygota</taxon>
        <taxon>Coleoptera</taxon>
        <taxon>Polyphaga</taxon>
        <taxon>Cucujiformia</taxon>
        <taxon>Chrysomeloidea</taxon>
        <taxon>Cerambycidae</taxon>
        <taxon>Cerambycinae</taxon>
        <taxon>Callichromatini</taxon>
        <taxon>Aromia</taxon>
    </lineage>
</organism>
<dbReference type="GO" id="GO:0016020">
    <property type="term" value="C:membrane"/>
    <property type="evidence" value="ECO:0007669"/>
    <property type="project" value="UniProtKB-SubCell"/>
</dbReference>
<dbReference type="InterPro" id="IPR037185">
    <property type="entry name" value="EmrE-like"/>
</dbReference>
<feature type="transmembrane region" description="Helical" evidence="6">
    <location>
        <begin position="175"/>
        <end position="197"/>
    </location>
</feature>
<dbReference type="SUPFAM" id="SSF103481">
    <property type="entry name" value="Multidrug resistance efflux transporter EmrE"/>
    <property type="match status" value="1"/>
</dbReference>
<protein>
    <recommendedName>
        <fullName evidence="9">Magnesium transporter</fullName>
    </recommendedName>
</protein>
<dbReference type="AlphaFoldDB" id="A0AAV8XHB5"/>
<dbReference type="PANTHER" id="PTHR12570">
    <property type="match status" value="1"/>
</dbReference>
<dbReference type="EMBL" id="JAPWTK010000653">
    <property type="protein sequence ID" value="KAJ8937429.1"/>
    <property type="molecule type" value="Genomic_DNA"/>
</dbReference>
<dbReference type="Pfam" id="PF05653">
    <property type="entry name" value="Mg_trans_NIPA"/>
    <property type="match status" value="1"/>
</dbReference>
<reference evidence="7" key="1">
    <citation type="journal article" date="2023" name="Insect Mol. Biol.">
        <title>Genome sequencing provides insights into the evolution of gene families encoding plant cell wall-degrading enzymes in longhorned beetles.</title>
        <authorList>
            <person name="Shin N.R."/>
            <person name="Okamura Y."/>
            <person name="Kirsch R."/>
            <person name="Pauchet Y."/>
        </authorList>
    </citation>
    <scope>NUCLEOTIDE SEQUENCE</scope>
    <source>
        <strain evidence="7">AMC_N1</strain>
    </source>
</reference>
<feature type="transmembrane region" description="Helical" evidence="6">
    <location>
        <begin position="248"/>
        <end position="269"/>
    </location>
</feature>
<evidence type="ECO:0000313" key="8">
    <source>
        <dbReference type="Proteomes" id="UP001162162"/>
    </source>
</evidence>
<feature type="transmembrane region" description="Helical" evidence="6">
    <location>
        <begin position="108"/>
        <end position="128"/>
    </location>
</feature>
<feature type="transmembrane region" description="Helical" evidence="6">
    <location>
        <begin position="217"/>
        <end position="236"/>
    </location>
</feature>